<sequence length="257" mass="29180">MKQSIITILAILMIAPLVFAQGITTHQFRRVEPQDMGEYLKRETTYWQKFAEQEVKKGNLTFWAILQKVGGVGQDHAPNILIVNTVNDVDAQLDWNSVGDLFPDKKMEDIGTNAISKNIGTVFLKSQGNHIEIPNVDPDKHFNFVKIVYHNPKNTGKLLDFEANKWKPMVQKAMNEGKTVMTGWGNARILHPSNSKFQYTTQSYDLFANLKDALSQYFSEDMEMADDFFADIEDNDSSPRSIGLYRIVSVVQASPEE</sequence>
<name>A0ABU2Y443_9FLAO</name>
<reference evidence="1 2" key="1">
    <citation type="submission" date="2023-09" db="EMBL/GenBank/DDBJ databases">
        <authorList>
            <person name="Rey-Velasco X."/>
        </authorList>
    </citation>
    <scope>NUCLEOTIDE SEQUENCE [LARGE SCALE GENOMIC DNA]</scope>
    <source>
        <strain evidence="1 2">P050</strain>
    </source>
</reference>
<dbReference type="RefSeq" id="WP_311592896.1">
    <property type="nucleotide sequence ID" value="NZ_JAVRHV010000002.1"/>
</dbReference>
<protein>
    <submittedName>
        <fullName evidence="1">Uncharacterized protein</fullName>
    </submittedName>
</protein>
<evidence type="ECO:0000313" key="1">
    <source>
        <dbReference type="EMBL" id="MDT0552935.1"/>
    </source>
</evidence>
<keyword evidence="2" id="KW-1185">Reference proteome</keyword>
<organism evidence="1 2">
    <name type="scientific">Urechidicola vernalis</name>
    <dbReference type="NCBI Taxonomy" id="3075600"/>
    <lineage>
        <taxon>Bacteria</taxon>
        <taxon>Pseudomonadati</taxon>
        <taxon>Bacteroidota</taxon>
        <taxon>Flavobacteriia</taxon>
        <taxon>Flavobacteriales</taxon>
        <taxon>Flavobacteriaceae</taxon>
        <taxon>Urechidicola</taxon>
    </lineage>
</organism>
<comment type="caution">
    <text evidence="1">The sequence shown here is derived from an EMBL/GenBank/DDBJ whole genome shotgun (WGS) entry which is preliminary data.</text>
</comment>
<evidence type="ECO:0000313" key="2">
    <source>
        <dbReference type="Proteomes" id="UP001252186"/>
    </source>
</evidence>
<gene>
    <name evidence="1" type="ORF">RM519_06735</name>
</gene>
<accession>A0ABU2Y443</accession>
<dbReference type="EMBL" id="JAVRHV010000002">
    <property type="protein sequence ID" value="MDT0552935.1"/>
    <property type="molecule type" value="Genomic_DNA"/>
</dbReference>
<proteinExistence type="predicted"/>
<dbReference type="Proteomes" id="UP001252186">
    <property type="component" value="Unassembled WGS sequence"/>
</dbReference>